<dbReference type="InterPro" id="IPR029069">
    <property type="entry name" value="HotDog_dom_sf"/>
</dbReference>
<comment type="caution">
    <text evidence="2">The sequence shown here is derived from an EMBL/GenBank/DDBJ whole genome shotgun (WGS) entry which is preliminary data.</text>
</comment>
<dbReference type="Gene3D" id="3.10.129.10">
    <property type="entry name" value="Hotdog Thioesterase"/>
    <property type="match status" value="1"/>
</dbReference>
<sequence>MPYDQELLALPHGPGFRFLEKLSELEPGVSGTGTYTITGEEPFLEGHFPGNPMWPGVIMIEAIAQLGGVIAQSDPAHPALGDMRLTSVKNAKITGTAFPGGTLTIRASVEGRMGTLVQIKGTVSADDMVIAQASVMLSGK</sequence>
<proteinExistence type="predicted"/>
<evidence type="ECO:0000313" key="2">
    <source>
        <dbReference type="EMBL" id="MFD2256187.1"/>
    </source>
</evidence>
<dbReference type="GO" id="GO:0016829">
    <property type="term" value="F:lyase activity"/>
    <property type="evidence" value="ECO:0007669"/>
    <property type="project" value="UniProtKB-KW"/>
</dbReference>
<name>A0ABW5D524_9BACT</name>
<evidence type="ECO:0000256" key="1">
    <source>
        <dbReference type="ARBA" id="ARBA00023239"/>
    </source>
</evidence>
<dbReference type="InterPro" id="IPR013114">
    <property type="entry name" value="FabA_FabZ"/>
</dbReference>
<dbReference type="Proteomes" id="UP001597375">
    <property type="component" value="Unassembled WGS sequence"/>
</dbReference>
<dbReference type="PANTHER" id="PTHR30272">
    <property type="entry name" value="3-HYDROXYACYL-[ACYL-CARRIER-PROTEIN] DEHYDRATASE"/>
    <property type="match status" value="1"/>
</dbReference>
<dbReference type="SUPFAM" id="SSF54637">
    <property type="entry name" value="Thioesterase/thiol ester dehydrase-isomerase"/>
    <property type="match status" value="1"/>
</dbReference>
<dbReference type="EC" id="4.2.1.-" evidence="2"/>
<dbReference type="RefSeq" id="WP_386819195.1">
    <property type="nucleotide sequence ID" value="NZ_JBHUIT010000003.1"/>
</dbReference>
<dbReference type="EMBL" id="JBHUIT010000003">
    <property type="protein sequence ID" value="MFD2256187.1"/>
    <property type="molecule type" value="Genomic_DNA"/>
</dbReference>
<organism evidence="2 3">
    <name type="scientific">Luteolibacter algae</name>
    <dbReference type="NCBI Taxonomy" id="454151"/>
    <lineage>
        <taxon>Bacteria</taxon>
        <taxon>Pseudomonadati</taxon>
        <taxon>Verrucomicrobiota</taxon>
        <taxon>Verrucomicrobiia</taxon>
        <taxon>Verrucomicrobiales</taxon>
        <taxon>Verrucomicrobiaceae</taxon>
        <taxon>Luteolibacter</taxon>
    </lineage>
</organism>
<dbReference type="Pfam" id="PF07977">
    <property type="entry name" value="FabA"/>
    <property type="match status" value="1"/>
</dbReference>
<dbReference type="CDD" id="cd01288">
    <property type="entry name" value="FabZ"/>
    <property type="match status" value="1"/>
</dbReference>
<gene>
    <name evidence="2" type="ORF">ACFSSA_05840</name>
</gene>
<protein>
    <submittedName>
        <fullName evidence="2">3-hydroxyacyl-ACP dehydratase FabZ family protein</fullName>
        <ecNumber evidence="2">4.2.1.-</ecNumber>
    </submittedName>
</protein>
<accession>A0ABW5D524</accession>
<dbReference type="PANTHER" id="PTHR30272:SF1">
    <property type="entry name" value="3-HYDROXYACYL-[ACYL-CARRIER-PROTEIN] DEHYDRATASE"/>
    <property type="match status" value="1"/>
</dbReference>
<reference evidence="3" key="1">
    <citation type="journal article" date="2019" name="Int. J. Syst. Evol. Microbiol.">
        <title>The Global Catalogue of Microorganisms (GCM) 10K type strain sequencing project: providing services to taxonomists for standard genome sequencing and annotation.</title>
        <authorList>
            <consortium name="The Broad Institute Genomics Platform"/>
            <consortium name="The Broad Institute Genome Sequencing Center for Infectious Disease"/>
            <person name="Wu L."/>
            <person name="Ma J."/>
        </authorList>
    </citation>
    <scope>NUCLEOTIDE SEQUENCE [LARGE SCALE GENOMIC DNA]</scope>
    <source>
        <strain evidence="3">CGMCC 4.7106</strain>
    </source>
</reference>
<keyword evidence="3" id="KW-1185">Reference proteome</keyword>
<evidence type="ECO:0000313" key="3">
    <source>
        <dbReference type="Proteomes" id="UP001597375"/>
    </source>
</evidence>
<keyword evidence="1 2" id="KW-0456">Lyase</keyword>